<dbReference type="SUPFAM" id="SSF50156">
    <property type="entry name" value="PDZ domain-like"/>
    <property type="match status" value="1"/>
</dbReference>
<accession>A0A7S1RDJ2</accession>
<feature type="compositionally biased region" description="Basic and acidic residues" evidence="1">
    <location>
        <begin position="61"/>
        <end position="71"/>
    </location>
</feature>
<reference evidence="2" key="1">
    <citation type="submission" date="2021-01" db="EMBL/GenBank/DDBJ databases">
        <authorList>
            <person name="Corre E."/>
            <person name="Pelletier E."/>
            <person name="Niang G."/>
            <person name="Scheremetjew M."/>
            <person name="Finn R."/>
            <person name="Kale V."/>
            <person name="Holt S."/>
            <person name="Cochrane G."/>
            <person name="Meng A."/>
            <person name="Brown T."/>
            <person name="Cohen L."/>
        </authorList>
    </citation>
    <scope>NUCLEOTIDE SEQUENCE</scope>
    <source>
        <strain evidence="2">OF101</strain>
    </source>
</reference>
<organism evidence="2">
    <name type="scientific">Alexandrium catenella</name>
    <name type="common">Red tide dinoflagellate</name>
    <name type="synonym">Gonyaulax catenella</name>
    <dbReference type="NCBI Taxonomy" id="2925"/>
    <lineage>
        <taxon>Eukaryota</taxon>
        <taxon>Sar</taxon>
        <taxon>Alveolata</taxon>
        <taxon>Dinophyceae</taxon>
        <taxon>Gonyaulacales</taxon>
        <taxon>Pyrocystaceae</taxon>
        <taxon>Alexandrium</taxon>
    </lineage>
</organism>
<evidence type="ECO:0008006" key="3">
    <source>
        <dbReference type="Google" id="ProtNLM"/>
    </source>
</evidence>
<feature type="region of interest" description="Disordered" evidence="1">
    <location>
        <begin position="42"/>
        <end position="86"/>
    </location>
</feature>
<dbReference type="EMBL" id="HBGE01067381">
    <property type="protein sequence ID" value="CAD9163665.1"/>
    <property type="molecule type" value="Transcribed_RNA"/>
</dbReference>
<sequence length="173" mass="18851">MGVVLLESPRPCRLLPSLSASSRLLRAAMGATCCSSGDERNGVTTVVPDGGLPEEPLEALTRGREEPKTIDEDPPTSPREVNPTTEEGVRIKFLKNDGEAEAFLIRRRPLGLDFKKEIPLKVKNVKADSVGQELGIRPGWTIISINDRDIASASFNESFQVLKEAFEAIPSQP</sequence>
<protein>
    <recommendedName>
        <fullName evidence="3">PDZ domain-containing protein</fullName>
    </recommendedName>
</protein>
<evidence type="ECO:0000313" key="2">
    <source>
        <dbReference type="EMBL" id="CAD9163665.1"/>
    </source>
</evidence>
<dbReference type="AlphaFoldDB" id="A0A7S1RDJ2"/>
<name>A0A7S1RDJ2_ALECA</name>
<gene>
    <name evidence="2" type="ORF">ACAT0790_LOCUS40430</name>
</gene>
<proteinExistence type="predicted"/>
<dbReference type="Gene3D" id="2.30.42.10">
    <property type="match status" value="1"/>
</dbReference>
<evidence type="ECO:0000256" key="1">
    <source>
        <dbReference type="SAM" id="MobiDB-lite"/>
    </source>
</evidence>
<dbReference type="InterPro" id="IPR036034">
    <property type="entry name" value="PDZ_sf"/>
</dbReference>